<keyword evidence="2 3" id="KW-0040">ANK repeat</keyword>
<evidence type="ECO:0000313" key="6">
    <source>
        <dbReference type="EMBL" id="VFT94448.1"/>
    </source>
</evidence>
<dbReference type="PROSITE" id="PS00018">
    <property type="entry name" value="EF_HAND_1"/>
    <property type="match status" value="1"/>
</dbReference>
<reference evidence="5" key="2">
    <citation type="submission" date="2019-06" db="EMBL/GenBank/DDBJ databases">
        <title>Genomics analysis of Aphanomyces spp. identifies a new class of oomycete effector associated with host adaptation.</title>
        <authorList>
            <person name="Gaulin E."/>
        </authorList>
    </citation>
    <scope>NUCLEOTIDE SEQUENCE</scope>
    <source>
        <strain evidence="5">CBS 578.67</strain>
    </source>
</reference>
<dbReference type="InterPro" id="IPR018247">
    <property type="entry name" value="EF_Hand_1_Ca_BS"/>
</dbReference>
<dbReference type="PROSITE" id="PS50297">
    <property type="entry name" value="ANK_REP_REGION"/>
    <property type="match status" value="4"/>
</dbReference>
<evidence type="ECO:0000313" key="5">
    <source>
        <dbReference type="EMBL" id="KAF0690997.1"/>
    </source>
</evidence>
<evidence type="ECO:0000256" key="2">
    <source>
        <dbReference type="ARBA" id="ARBA00023043"/>
    </source>
</evidence>
<dbReference type="SMART" id="SM00248">
    <property type="entry name" value="ANK"/>
    <property type="match status" value="19"/>
</dbReference>
<organism evidence="6 7">
    <name type="scientific">Aphanomyces stellatus</name>
    <dbReference type="NCBI Taxonomy" id="120398"/>
    <lineage>
        <taxon>Eukaryota</taxon>
        <taxon>Sar</taxon>
        <taxon>Stramenopiles</taxon>
        <taxon>Oomycota</taxon>
        <taxon>Saprolegniomycetes</taxon>
        <taxon>Saprolegniales</taxon>
        <taxon>Verrucalvaceae</taxon>
        <taxon>Aphanomyces</taxon>
    </lineage>
</organism>
<feature type="domain" description="Protein kinase" evidence="4">
    <location>
        <begin position="972"/>
        <end position="1293"/>
    </location>
</feature>
<evidence type="ECO:0000259" key="4">
    <source>
        <dbReference type="PROSITE" id="PS50011"/>
    </source>
</evidence>
<dbReference type="Gene3D" id="1.10.510.10">
    <property type="entry name" value="Transferase(Phosphotransferase) domain 1"/>
    <property type="match status" value="1"/>
</dbReference>
<proteinExistence type="predicted"/>
<feature type="repeat" description="ANK" evidence="3">
    <location>
        <begin position="694"/>
        <end position="726"/>
    </location>
</feature>
<dbReference type="OrthoDB" id="193242at2759"/>
<dbReference type="Proteomes" id="UP000332933">
    <property type="component" value="Unassembled WGS sequence"/>
</dbReference>
<gene>
    <name evidence="6" type="primary">Aste57867_17698</name>
    <name evidence="5" type="ORF">As57867_017637</name>
    <name evidence="6" type="ORF">ASTE57867_17698</name>
</gene>
<dbReference type="InterPro" id="IPR011009">
    <property type="entry name" value="Kinase-like_dom_sf"/>
</dbReference>
<dbReference type="SUPFAM" id="SSF48403">
    <property type="entry name" value="Ankyrin repeat"/>
    <property type="match status" value="3"/>
</dbReference>
<name>A0A485L8H8_9STRA</name>
<dbReference type="SUPFAM" id="SSF56112">
    <property type="entry name" value="Protein kinase-like (PK-like)"/>
    <property type="match status" value="1"/>
</dbReference>
<dbReference type="Gene3D" id="1.25.40.20">
    <property type="entry name" value="Ankyrin repeat-containing domain"/>
    <property type="match status" value="5"/>
</dbReference>
<dbReference type="PROSITE" id="PS50011">
    <property type="entry name" value="PROTEIN_KINASE_DOM"/>
    <property type="match status" value="1"/>
</dbReference>
<protein>
    <submittedName>
        <fullName evidence="6">Aste57867_17698 protein</fullName>
    </submittedName>
</protein>
<feature type="repeat" description="ANK" evidence="3">
    <location>
        <begin position="211"/>
        <end position="243"/>
    </location>
</feature>
<dbReference type="SMART" id="SM00220">
    <property type="entry name" value="S_TKc"/>
    <property type="match status" value="1"/>
</dbReference>
<dbReference type="GO" id="GO:0004672">
    <property type="term" value="F:protein kinase activity"/>
    <property type="evidence" value="ECO:0007669"/>
    <property type="project" value="InterPro"/>
</dbReference>
<dbReference type="PANTHER" id="PTHR24173:SF74">
    <property type="entry name" value="ANKYRIN REPEAT DOMAIN-CONTAINING PROTEIN 16"/>
    <property type="match status" value="1"/>
</dbReference>
<dbReference type="PANTHER" id="PTHR24173">
    <property type="entry name" value="ANKYRIN REPEAT CONTAINING"/>
    <property type="match status" value="1"/>
</dbReference>
<sequence length="1652" mass="184699">MFHALIQVGDTRGLQDALVKATCDDVNEFGTLTVISNRGIPRTSPFLSKAMALLPVDESCEIELECTPLILASYLGHTEMVQQLIACEAVAVNLSNAARQTPLHVATASGHCNVVRVLLSRPDILPNEKNKHGQVPLHIAIQNENVDIVRLLLEHRDTNVNEPFDCWDAASVQVPPLACSPLFLAARCGLVGVVDLLLTHAEIHPTSTNQNHQTPLMAAAYVNNLEIVVRLLENHAVVESSNEADHEGQTALMFATISNSLSNVNALIKISHIDVNCPNKCGDTPLMVACRHGFPGIVDVLVAHPNMNVATENSQRQTPLMAAVHSQNMPIIQKLLSCQAVVQAINKVDDTGKTAFMMACEAGYLAIAKTLMAETRTDVNLKDKRGDSPLLAASRRGFVELIEALLMRSDVDVVAPNNKMWTPLMAAVLAKRETVIERLLISPAVTLSVNDVNDDGNTPLLFACMSGCLPIVKVLVEIPHIKFNLKNKFGRTPLYAAASRGFSDVVDVLLRCPDVDVLAKDNDMLSPIMAAVIAQSEAIIQRLLQHPGVVESINECDKDGQTPLMCACQSRCLQIVNAIISIPIIDFNLKDSKGYTAMMYAVQERRSEVVRILVECKNNEHNLLRSFEFACQNKYIVEAKTIFQHFISCATPKREILQEVLLSVVCANQLEMMKYIMEYPMFSIDTLKPGGEWEDSYVLHLASGEGSDSIVHMLIKAGMDVNAKDQMDETSFFRACKQGKTNTALVLLDSPVIDVTEKEFEWGQGITMYKALENKMYSVVEAMIGRGAPFSIYTKSGLLLPHVAPYLCVTTALAFVMRDFPFSLDDTGFIVLRKDHLYSWNVFMDVSTPVDPAVRLETVKHILTQEVYESCQDDLVRELAFLQDKNGRSVFQTTDKQTRQYFNDLLFFCSRYEIFDGPPIHISSTAVVVHAFDHGIFKQLFDQHAQNGALKRQGFIACILALGQASTKFVDFDLADLNSNQELTEVEFFRYCEQVYGGKLKVAMKFMRDYNAYKREMNMREGFACVLELFSMASVEEFKINVKNLTLYGNLNMAQYPHVLVMPLADRSLEDIYLKERPNDNQIRNMLQEIAELIKQLHEHNIIHGDLKKLNIVRVDSHMRLIDMDAATKVGHDVCVKFSSGLLPPELFYKLQCEKEIDQYTKYWQETSHENQDLWDKVEPRNNWVVKTFNVANDETVSLPYKKVKASPAVDMWAFGVMMYQLYSGVELVPTDRNQDVDESSIQRAATWTNEELSTRIRNKVSNPLAQDLLMKLLTIDPEDRISATAMLGHEYFNVKFDPNSSKRLQSISEKLAHLKEQIASGFDNMNERLDQVVELNKRTLEALGQVKADLMRGIFQATEVRVPTSFILLPFDVLDKQDDDEDIVASTLSHTANFIHKGVAMGESFMKAIEANKTIATAIKIFSAGEPLYLYLIDEVQGTPVVPPRMSKDDRPMYPIKIETKSDEYITFMTTAMPYIQTGFKFLKGMNTVATLAKSLGMPSLDKEVLANIGDNIEKAKKTSSVFDFQVLQTAVESHDRTAQVHQIRGASLRELERFFAEQDKDQDFSGLGRTYTASGQALWTTKETITVFESLGRPDKITLGPTCGAEKKKGKTAQEIYAQLLQSQNCSVVCPKAVRTPGALKIDKESSVEV</sequence>
<feature type="repeat" description="ANK" evidence="3">
    <location>
        <begin position="132"/>
        <end position="155"/>
    </location>
</feature>
<evidence type="ECO:0000256" key="1">
    <source>
        <dbReference type="ARBA" id="ARBA00022737"/>
    </source>
</evidence>
<accession>A0A485L8H8</accession>
<dbReference type="PRINTS" id="PR01415">
    <property type="entry name" value="ANKYRIN"/>
</dbReference>
<dbReference type="Pfam" id="PF00069">
    <property type="entry name" value="Pkinase"/>
    <property type="match status" value="2"/>
</dbReference>
<keyword evidence="1" id="KW-0677">Repeat</keyword>
<dbReference type="InterPro" id="IPR002110">
    <property type="entry name" value="Ankyrin_rpt"/>
</dbReference>
<dbReference type="InterPro" id="IPR000719">
    <property type="entry name" value="Prot_kinase_dom"/>
</dbReference>
<evidence type="ECO:0000256" key="3">
    <source>
        <dbReference type="PROSITE-ProRule" id="PRU00023"/>
    </source>
</evidence>
<feature type="repeat" description="ANK" evidence="3">
    <location>
        <begin position="98"/>
        <end position="121"/>
    </location>
</feature>
<reference evidence="6 7" key="1">
    <citation type="submission" date="2019-03" db="EMBL/GenBank/DDBJ databases">
        <authorList>
            <person name="Gaulin E."/>
            <person name="Dumas B."/>
        </authorList>
    </citation>
    <scope>NUCLEOTIDE SEQUENCE [LARGE SCALE GENOMIC DNA]</scope>
    <source>
        <strain evidence="6">CBS 568.67</strain>
    </source>
</reference>
<evidence type="ECO:0000313" key="7">
    <source>
        <dbReference type="Proteomes" id="UP000332933"/>
    </source>
</evidence>
<dbReference type="PROSITE" id="PS50088">
    <property type="entry name" value="ANK_REPEAT"/>
    <property type="match status" value="5"/>
</dbReference>
<dbReference type="Pfam" id="PF00023">
    <property type="entry name" value="Ank"/>
    <property type="match status" value="2"/>
</dbReference>
<keyword evidence="7" id="KW-1185">Reference proteome</keyword>
<dbReference type="EMBL" id="VJMH01006235">
    <property type="protein sequence ID" value="KAF0690997.1"/>
    <property type="molecule type" value="Genomic_DNA"/>
</dbReference>
<dbReference type="GO" id="GO:0005524">
    <property type="term" value="F:ATP binding"/>
    <property type="evidence" value="ECO:0007669"/>
    <property type="project" value="InterPro"/>
</dbReference>
<dbReference type="InterPro" id="IPR036770">
    <property type="entry name" value="Ankyrin_rpt-contain_sf"/>
</dbReference>
<dbReference type="EMBL" id="CAADRA010006256">
    <property type="protein sequence ID" value="VFT94448.1"/>
    <property type="molecule type" value="Genomic_DNA"/>
</dbReference>
<feature type="repeat" description="ANK" evidence="3">
    <location>
        <begin position="489"/>
        <end position="511"/>
    </location>
</feature>
<dbReference type="Pfam" id="PF12796">
    <property type="entry name" value="Ank_2"/>
    <property type="match status" value="5"/>
</dbReference>